<dbReference type="SUPFAM" id="SSF69047">
    <property type="entry name" value="Hypothetical protein YjbJ"/>
    <property type="match status" value="1"/>
</dbReference>
<dbReference type="PANTHER" id="PTHR34977">
    <property type="entry name" value="UPF0337 PROTEIN YJBJ"/>
    <property type="match status" value="1"/>
</dbReference>
<evidence type="ECO:0000256" key="1">
    <source>
        <dbReference type="ARBA" id="ARBA00009129"/>
    </source>
</evidence>
<dbReference type="STRING" id="1333662.LPB303_16775"/>
<reference evidence="3 4" key="1">
    <citation type="submission" date="2016-02" db="EMBL/GenBank/DDBJ databases">
        <title>Draft genome sequence of Polaribacter atrinae KACC17473.</title>
        <authorList>
            <person name="Shin S.-K."/>
            <person name="Yi H."/>
        </authorList>
    </citation>
    <scope>NUCLEOTIDE SEQUENCE [LARGE SCALE GENOMIC DNA]</scope>
    <source>
        <strain evidence="3 4">KACC 17473</strain>
    </source>
</reference>
<comment type="similarity">
    <text evidence="1">Belongs to the UPF0337 (CsbD) family.</text>
</comment>
<accession>A0A176SZ83</accession>
<protein>
    <submittedName>
        <fullName evidence="3">General stress protein CsbD</fullName>
    </submittedName>
</protein>
<dbReference type="PIRSF" id="PIRSF039008">
    <property type="entry name" value="YjbJ"/>
    <property type="match status" value="1"/>
</dbReference>
<dbReference type="InterPro" id="IPR026042">
    <property type="entry name" value="YjbJ"/>
</dbReference>
<evidence type="ECO:0000259" key="2">
    <source>
        <dbReference type="Pfam" id="PF05532"/>
    </source>
</evidence>
<keyword evidence="4" id="KW-1185">Reference proteome</keyword>
<dbReference type="Gene3D" id="1.10.1470.10">
    <property type="entry name" value="YjbJ"/>
    <property type="match status" value="1"/>
</dbReference>
<dbReference type="OrthoDB" id="9796058at2"/>
<dbReference type="RefSeq" id="WP_068452947.1">
    <property type="nucleotide sequence ID" value="NZ_CANKUV010000003.1"/>
</dbReference>
<dbReference type="AlphaFoldDB" id="A0A176SZ83"/>
<feature type="domain" description="CsbD-like" evidence="2">
    <location>
        <begin position="4"/>
        <end position="54"/>
    </location>
</feature>
<dbReference type="InterPro" id="IPR050423">
    <property type="entry name" value="UPF0337_stress_rsp"/>
</dbReference>
<dbReference type="PANTHER" id="PTHR34977:SF1">
    <property type="entry name" value="UPF0337 PROTEIN YJBJ"/>
    <property type="match status" value="1"/>
</dbReference>
<gene>
    <name evidence="3" type="ORF">LPB303_16775</name>
</gene>
<proteinExistence type="inferred from homology"/>
<name>A0A176SZ83_9FLAO</name>
<dbReference type="EMBL" id="LVWE01000085">
    <property type="protein sequence ID" value="OAD40889.1"/>
    <property type="molecule type" value="Genomic_DNA"/>
</dbReference>
<dbReference type="InterPro" id="IPR008462">
    <property type="entry name" value="CsbD"/>
</dbReference>
<comment type="caution">
    <text evidence="3">The sequence shown here is derived from an EMBL/GenBank/DDBJ whole genome shotgun (WGS) entry which is preliminary data.</text>
</comment>
<evidence type="ECO:0000313" key="3">
    <source>
        <dbReference type="EMBL" id="OAD40889.1"/>
    </source>
</evidence>
<dbReference type="Proteomes" id="UP000076923">
    <property type="component" value="Unassembled WGS sequence"/>
</dbReference>
<sequence length="61" mass="6957">MNSDTAKGNWKQIKGEFKEKYGSITNDKTTEAEGAFDKLVGEIQEKYGKTREAIVEEVKTW</sequence>
<dbReference type="InterPro" id="IPR036629">
    <property type="entry name" value="YjbJ_sf"/>
</dbReference>
<evidence type="ECO:0000313" key="4">
    <source>
        <dbReference type="Proteomes" id="UP000076923"/>
    </source>
</evidence>
<dbReference type="Pfam" id="PF05532">
    <property type="entry name" value="CsbD"/>
    <property type="match status" value="1"/>
</dbReference>
<organism evidence="3 4">
    <name type="scientific">Polaribacter atrinae</name>
    <dbReference type="NCBI Taxonomy" id="1333662"/>
    <lineage>
        <taxon>Bacteria</taxon>
        <taxon>Pseudomonadati</taxon>
        <taxon>Bacteroidota</taxon>
        <taxon>Flavobacteriia</taxon>
        <taxon>Flavobacteriales</taxon>
        <taxon>Flavobacteriaceae</taxon>
    </lineage>
</organism>